<evidence type="ECO:0000256" key="2">
    <source>
        <dbReference type="ARBA" id="ARBA00023015"/>
    </source>
</evidence>
<evidence type="ECO:0000256" key="7">
    <source>
        <dbReference type="SAM" id="MobiDB-lite"/>
    </source>
</evidence>
<feature type="domain" description="RNA polymerase sigma-70 region 2" evidence="8">
    <location>
        <begin position="31"/>
        <end position="92"/>
    </location>
</feature>
<feature type="region of interest" description="Disordered" evidence="7">
    <location>
        <begin position="1"/>
        <end position="21"/>
    </location>
</feature>
<keyword evidence="2 6" id="KW-0805">Transcription regulation</keyword>
<dbReference type="Pfam" id="PF04542">
    <property type="entry name" value="Sigma70_r2"/>
    <property type="match status" value="1"/>
</dbReference>
<sequence>MRGSEPVNDHAATTPDPGRRSSAAAFARYVEPEVPVLYRVALTMAGQPADAEDLVQDTLVRAYRAIDRFDGAHPRAWLLTILRNTHRNRARTRIPALLHDDEDPAGRLDRGGDTRSAEDIVVDAQFEAVVADALAALPTMHRTVVQLVDVDGLTYAEAALALGIPRGTVMSRLHRARARIRTRLVAAGLVPHRSRP</sequence>
<dbReference type="Proteomes" id="UP000694287">
    <property type="component" value="Unassembled WGS sequence"/>
</dbReference>
<accession>A0ABS6URZ2</accession>
<evidence type="ECO:0000256" key="6">
    <source>
        <dbReference type="RuleBase" id="RU000716"/>
    </source>
</evidence>
<comment type="similarity">
    <text evidence="1 6">Belongs to the sigma-70 factor family. ECF subfamily.</text>
</comment>
<evidence type="ECO:0000259" key="9">
    <source>
        <dbReference type="Pfam" id="PF08281"/>
    </source>
</evidence>
<evidence type="ECO:0000313" key="11">
    <source>
        <dbReference type="Proteomes" id="UP000694287"/>
    </source>
</evidence>
<proteinExistence type="inferred from homology"/>
<keyword evidence="11" id="KW-1185">Reference proteome</keyword>
<evidence type="ECO:0000259" key="8">
    <source>
        <dbReference type="Pfam" id="PF04542"/>
    </source>
</evidence>
<keyword evidence="3 6" id="KW-0731">Sigma factor</keyword>
<evidence type="ECO:0000256" key="1">
    <source>
        <dbReference type="ARBA" id="ARBA00010641"/>
    </source>
</evidence>
<feature type="domain" description="RNA polymerase sigma factor 70 region 4 type 2" evidence="9">
    <location>
        <begin position="130"/>
        <end position="180"/>
    </location>
</feature>
<keyword evidence="4 6" id="KW-0238">DNA-binding</keyword>
<evidence type="ECO:0000256" key="4">
    <source>
        <dbReference type="ARBA" id="ARBA00023125"/>
    </source>
</evidence>
<dbReference type="InterPro" id="IPR007627">
    <property type="entry name" value="RNA_pol_sigma70_r2"/>
</dbReference>
<evidence type="ECO:0000313" key="10">
    <source>
        <dbReference type="EMBL" id="MBW0135033.1"/>
    </source>
</evidence>
<dbReference type="PROSITE" id="PS01063">
    <property type="entry name" value="SIGMA70_ECF"/>
    <property type="match status" value="1"/>
</dbReference>
<dbReference type="Pfam" id="PF08281">
    <property type="entry name" value="Sigma70_r4_2"/>
    <property type="match status" value="1"/>
</dbReference>
<gene>
    <name evidence="10" type="ORF">I4I81_12305</name>
</gene>
<keyword evidence="5 6" id="KW-0804">Transcription</keyword>
<evidence type="ECO:0000256" key="5">
    <source>
        <dbReference type="ARBA" id="ARBA00023163"/>
    </source>
</evidence>
<dbReference type="InterPro" id="IPR000838">
    <property type="entry name" value="RNA_pol_sigma70_ECF_CS"/>
</dbReference>
<reference evidence="10 11" key="1">
    <citation type="submission" date="2020-11" db="EMBL/GenBank/DDBJ databases">
        <title>Pseudonocardia abyssalis sp. nov. and Pseudonocardia oceani sp. nov., description and phylogenomic analysis of two novel actinomycetes isolated from the deep Southern Ocean.</title>
        <authorList>
            <person name="Parra J."/>
        </authorList>
    </citation>
    <scope>NUCLEOTIDE SEQUENCE [LARGE SCALE GENOMIC DNA]</scope>
    <source>
        <strain evidence="10 11">KRD-168</strain>
    </source>
</reference>
<name>A0ABS6URZ2_9PSEU</name>
<organism evidence="10 11">
    <name type="scientific">Pseudonocardia abyssalis</name>
    <dbReference type="NCBI Taxonomy" id="2792008"/>
    <lineage>
        <taxon>Bacteria</taxon>
        <taxon>Bacillati</taxon>
        <taxon>Actinomycetota</taxon>
        <taxon>Actinomycetes</taxon>
        <taxon>Pseudonocardiales</taxon>
        <taxon>Pseudonocardiaceae</taxon>
        <taxon>Pseudonocardia</taxon>
    </lineage>
</organism>
<protein>
    <recommendedName>
        <fullName evidence="6">RNA polymerase sigma factor</fullName>
    </recommendedName>
</protein>
<dbReference type="InterPro" id="IPR014284">
    <property type="entry name" value="RNA_pol_sigma-70_dom"/>
</dbReference>
<comment type="caution">
    <text evidence="10">The sequence shown here is derived from an EMBL/GenBank/DDBJ whole genome shotgun (WGS) entry which is preliminary data.</text>
</comment>
<dbReference type="NCBIfam" id="TIGR02937">
    <property type="entry name" value="sigma70-ECF"/>
    <property type="match status" value="1"/>
</dbReference>
<dbReference type="InterPro" id="IPR039425">
    <property type="entry name" value="RNA_pol_sigma-70-like"/>
</dbReference>
<evidence type="ECO:0000256" key="3">
    <source>
        <dbReference type="ARBA" id="ARBA00023082"/>
    </source>
</evidence>
<dbReference type="InterPro" id="IPR013249">
    <property type="entry name" value="RNA_pol_sigma70_r4_t2"/>
</dbReference>
<dbReference type="EMBL" id="JADQDK010000001">
    <property type="protein sequence ID" value="MBW0135033.1"/>
    <property type="molecule type" value="Genomic_DNA"/>
</dbReference>
<dbReference type="PANTHER" id="PTHR43133:SF25">
    <property type="entry name" value="RNA POLYMERASE SIGMA FACTOR RFAY-RELATED"/>
    <property type="match status" value="1"/>
</dbReference>
<dbReference type="PANTHER" id="PTHR43133">
    <property type="entry name" value="RNA POLYMERASE ECF-TYPE SIGMA FACTO"/>
    <property type="match status" value="1"/>
</dbReference>
<dbReference type="CDD" id="cd06171">
    <property type="entry name" value="Sigma70_r4"/>
    <property type="match status" value="1"/>
</dbReference>